<evidence type="ECO:0000256" key="4">
    <source>
        <dbReference type="ARBA" id="ARBA00022660"/>
    </source>
</evidence>
<comment type="similarity">
    <text evidence="2 14">Belongs to the cytochrome c oxidase subunit 2 family.</text>
</comment>
<dbReference type="PANTHER" id="PTHR22888:SF9">
    <property type="entry name" value="CYTOCHROME C OXIDASE SUBUNIT 2"/>
    <property type="match status" value="1"/>
</dbReference>
<evidence type="ECO:0000259" key="17">
    <source>
        <dbReference type="PROSITE" id="PS50857"/>
    </source>
</evidence>
<dbReference type="PROSITE" id="PS00078">
    <property type="entry name" value="COX2"/>
    <property type="match status" value="1"/>
</dbReference>
<dbReference type="SUPFAM" id="SSF81464">
    <property type="entry name" value="Cytochrome c oxidase subunit II-like, transmembrane region"/>
    <property type="match status" value="1"/>
</dbReference>
<evidence type="ECO:0000256" key="5">
    <source>
        <dbReference type="ARBA" id="ARBA00022692"/>
    </source>
</evidence>
<dbReference type="Pfam" id="PF02790">
    <property type="entry name" value="COX2_TM"/>
    <property type="match status" value="1"/>
</dbReference>
<dbReference type="PROSITE" id="PS50857">
    <property type="entry name" value="COX2_CUA"/>
    <property type="match status" value="1"/>
</dbReference>
<evidence type="ECO:0000256" key="13">
    <source>
        <dbReference type="ARBA" id="ARBA00047816"/>
    </source>
</evidence>
<evidence type="ECO:0000259" key="18">
    <source>
        <dbReference type="PROSITE" id="PS50999"/>
    </source>
</evidence>
<evidence type="ECO:0000256" key="6">
    <source>
        <dbReference type="ARBA" id="ARBA00022723"/>
    </source>
</evidence>
<evidence type="ECO:0000256" key="1">
    <source>
        <dbReference type="ARBA" id="ARBA00004141"/>
    </source>
</evidence>
<keyword evidence="4 14" id="KW-0679">Respiratory chain</keyword>
<keyword evidence="7" id="KW-1278">Translocase</keyword>
<evidence type="ECO:0000256" key="2">
    <source>
        <dbReference type="ARBA" id="ARBA00007866"/>
    </source>
</evidence>
<comment type="caution">
    <text evidence="19">The sequence shown here is derived from an EMBL/GenBank/DDBJ whole genome shotgun (WGS) entry which is preliminary data.</text>
</comment>
<dbReference type="InterPro" id="IPR036257">
    <property type="entry name" value="Cyt_c_oxidase_su2_TM_sf"/>
</dbReference>
<protein>
    <recommendedName>
        <fullName evidence="15">Cytochrome c oxidase subunit 2</fullName>
        <ecNumber evidence="15">7.1.1.9</ecNumber>
    </recommendedName>
</protein>
<keyword evidence="6 15" id="KW-0479">Metal-binding</keyword>
<evidence type="ECO:0000256" key="12">
    <source>
        <dbReference type="ARBA" id="ARBA00024688"/>
    </source>
</evidence>
<evidence type="ECO:0000256" key="16">
    <source>
        <dbReference type="SAM" id="Phobius"/>
    </source>
</evidence>
<accession>A0A542YR81</accession>
<dbReference type="EC" id="7.1.1.9" evidence="15"/>
<comment type="cofactor">
    <cofactor evidence="15">
        <name>Cu cation</name>
        <dbReference type="ChEBI" id="CHEBI:23378"/>
    </cofactor>
    <text evidence="15">Binds a copper A center.</text>
</comment>
<dbReference type="InterPro" id="IPR002429">
    <property type="entry name" value="CcO_II-like_C"/>
</dbReference>
<name>A0A542YR81_9MICO</name>
<feature type="domain" description="Cytochrome oxidase subunit II copper A binding" evidence="17">
    <location>
        <begin position="137"/>
        <end position="267"/>
    </location>
</feature>
<dbReference type="GO" id="GO:0005886">
    <property type="term" value="C:plasma membrane"/>
    <property type="evidence" value="ECO:0007669"/>
    <property type="project" value="UniProtKB-SubCell"/>
</dbReference>
<dbReference type="PANTHER" id="PTHR22888">
    <property type="entry name" value="CYTOCHROME C OXIDASE, SUBUNIT II"/>
    <property type="match status" value="1"/>
</dbReference>
<evidence type="ECO:0000256" key="9">
    <source>
        <dbReference type="ARBA" id="ARBA00022989"/>
    </source>
</evidence>
<feature type="transmembrane region" description="Helical" evidence="16">
    <location>
        <begin position="103"/>
        <end position="122"/>
    </location>
</feature>
<dbReference type="InterPro" id="IPR001505">
    <property type="entry name" value="Copper_CuA"/>
</dbReference>
<dbReference type="SUPFAM" id="SSF49503">
    <property type="entry name" value="Cupredoxins"/>
    <property type="match status" value="1"/>
</dbReference>
<dbReference type="Pfam" id="PF00116">
    <property type="entry name" value="COX2"/>
    <property type="match status" value="1"/>
</dbReference>
<feature type="transmembrane region" description="Helical" evidence="16">
    <location>
        <begin position="62"/>
        <end position="83"/>
    </location>
</feature>
<dbReference type="InterPro" id="IPR045187">
    <property type="entry name" value="CcO_II"/>
</dbReference>
<reference evidence="19 20" key="1">
    <citation type="submission" date="2019-06" db="EMBL/GenBank/DDBJ databases">
        <title>Sequencing the genomes of 1000 actinobacteria strains.</title>
        <authorList>
            <person name="Klenk H.-P."/>
        </authorList>
    </citation>
    <scope>NUCLEOTIDE SEQUENCE [LARGE SCALE GENOMIC DNA]</scope>
    <source>
        <strain evidence="19 20">DSM 12335</strain>
    </source>
</reference>
<evidence type="ECO:0000256" key="10">
    <source>
        <dbReference type="ARBA" id="ARBA00023008"/>
    </source>
</evidence>
<evidence type="ECO:0000256" key="11">
    <source>
        <dbReference type="ARBA" id="ARBA00023136"/>
    </source>
</evidence>
<dbReference type="Gene3D" id="2.60.40.420">
    <property type="entry name" value="Cupredoxins - blue copper proteins"/>
    <property type="match status" value="1"/>
</dbReference>
<proteinExistence type="inferred from homology"/>
<keyword evidence="20" id="KW-1185">Reference proteome</keyword>
<keyword evidence="8 14" id="KW-0249">Electron transport</keyword>
<keyword evidence="9 16" id="KW-1133">Transmembrane helix</keyword>
<comment type="function">
    <text evidence="12 15">Subunits I and II form the functional core of the enzyme complex. Electrons originating in cytochrome c are transferred via heme a and Cu(A) to the binuclear center formed by heme a3 and Cu(B).</text>
</comment>
<dbReference type="AlphaFoldDB" id="A0A542YR81"/>
<keyword evidence="11 16" id="KW-0472">Membrane</keyword>
<comment type="subcellular location">
    <subcellularLocation>
        <location evidence="14">Cell membrane</location>
        <topology evidence="14">Multi-pass membrane protein</topology>
    </subcellularLocation>
    <subcellularLocation>
        <location evidence="1">Membrane</location>
        <topology evidence="1">Multi-pass membrane protein</topology>
    </subcellularLocation>
</comment>
<sequence>MRCALRRRIEPRDHRGARKATLVAGALAATLLLSGCGAEFRRGYMPEPVTEHATQVMHFWNWTWIAALAMGLLVWGLILWCMVAYRRRKNDNGELPPQIRYNVPLEILYTVVPVIMVGVLFGKTVELQNEMLDTDRPADVTVNVIGKKWSWDFNYVNENVYIAGTQAVDLRKGEEGIPDTLPHLVLPIDSRVEFVLTSRDVIHSFWVPQFLTKMDMLPGQVNTFQVVTTEEGEFMGKCAELCGAYHSEMLFMVDVVSQEEYDQHIADLEAAGNTGQLDNTLNQYDFHDGQELDYEEGTD</sequence>
<dbReference type="GO" id="GO:0042773">
    <property type="term" value="P:ATP synthesis coupled electron transport"/>
    <property type="evidence" value="ECO:0007669"/>
    <property type="project" value="TreeGrafter"/>
</dbReference>
<dbReference type="Proteomes" id="UP000319516">
    <property type="component" value="Unassembled WGS sequence"/>
</dbReference>
<evidence type="ECO:0000256" key="7">
    <source>
        <dbReference type="ARBA" id="ARBA00022967"/>
    </source>
</evidence>
<gene>
    <name evidence="19" type="ORF">FB467_1728</name>
</gene>
<keyword evidence="3 14" id="KW-0813">Transport</keyword>
<feature type="domain" description="Cytochrome oxidase subunit II transmembrane region profile" evidence="18">
    <location>
        <begin position="37"/>
        <end position="135"/>
    </location>
</feature>
<organism evidence="19 20">
    <name type="scientific">Ornithinicoccus hortensis</name>
    <dbReference type="NCBI Taxonomy" id="82346"/>
    <lineage>
        <taxon>Bacteria</taxon>
        <taxon>Bacillati</taxon>
        <taxon>Actinomycetota</taxon>
        <taxon>Actinomycetes</taxon>
        <taxon>Micrococcales</taxon>
        <taxon>Intrasporangiaceae</taxon>
        <taxon>Ornithinicoccus</taxon>
    </lineage>
</organism>
<keyword evidence="10 15" id="KW-0186">Copper</keyword>
<dbReference type="PROSITE" id="PS50999">
    <property type="entry name" value="COX2_TM"/>
    <property type="match status" value="1"/>
</dbReference>
<dbReference type="Gene3D" id="1.10.287.90">
    <property type="match status" value="1"/>
</dbReference>
<keyword evidence="5 14" id="KW-0812">Transmembrane</keyword>
<dbReference type="InterPro" id="IPR014222">
    <property type="entry name" value="Cyt_c_oxidase_su2"/>
</dbReference>
<evidence type="ECO:0000313" key="19">
    <source>
        <dbReference type="EMBL" id="TQL50615.1"/>
    </source>
</evidence>
<dbReference type="GO" id="GO:0005507">
    <property type="term" value="F:copper ion binding"/>
    <property type="evidence" value="ECO:0007669"/>
    <property type="project" value="InterPro"/>
</dbReference>
<evidence type="ECO:0000313" key="20">
    <source>
        <dbReference type="Proteomes" id="UP000319516"/>
    </source>
</evidence>
<dbReference type="PRINTS" id="PR01166">
    <property type="entry name" value="CYCOXIDASEII"/>
</dbReference>
<dbReference type="GO" id="GO:0016491">
    <property type="term" value="F:oxidoreductase activity"/>
    <property type="evidence" value="ECO:0007669"/>
    <property type="project" value="InterPro"/>
</dbReference>
<dbReference type="InterPro" id="IPR008972">
    <property type="entry name" value="Cupredoxin"/>
</dbReference>
<dbReference type="InterPro" id="IPR011759">
    <property type="entry name" value="Cyt_c_oxidase_su2_TM_dom"/>
</dbReference>
<dbReference type="GO" id="GO:0004129">
    <property type="term" value="F:cytochrome-c oxidase activity"/>
    <property type="evidence" value="ECO:0007669"/>
    <property type="project" value="UniProtKB-EC"/>
</dbReference>
<dbReference type="NCBIfam" id="TIGR02866">
    <property type="entry name" value="CoxB"/>
    <property type="match status" value="1"/>
</dbReference>
<evidence type="ECO:0000256" key="3">
    <source>
        <dbReference type="ARBA" id="ARBA00022448"/>
    </source>
</evidence>
<evidence type="ECO:0000256" key="15">
    <source>
        <dbReference type="RuleBase" id="RU004024"/>
    </source>
</evidence>
<evidence type="ECO:0000256" key="8">
    <source>
        <dbReference type="ARBA" id="ARBA00022982"/>
    </source>
</evidence>
<dbReference type="EMBL" id="VFOP01000001">
    <property type="protein sequence ID" value="TQL50615.1"/>
    <property type="molecule type" value="Genomic_DNA"/>
</dbReference>
<comment type="catalytic activity">
    <reaction evidence="13 15">
        <text>4 Fe(II)-[cytochrome c] + O2 + 8 H(+)(in) = 4 Fe(III)-[cytochrome c] + 2 H2O + 4 H(+)(out)</text>
        <dbReference type="Rhea" id="RHEA:11436"/>
        <dbReference type="Rhea" id="RHEA-COMP:10350"/>
        <dbReference type="Rhea" id="RHEA-COMP:14399"/>
        <dbReference type="ChEBI" id="CHEBI:15377"/>
        <dbReference type="ChEBI" id="CHEBI:15378"/>
        <dbReference type="ChEBI" id="CHEBI:15379"/>
        <dbReference type="ChEBI" id="CHEBI:29033"/>
        <dbReference type="ChEBI" id="CHEBI:29034"/>
        <dbReference type="EC" id="7.1.1.9"/>
    </reaction>
</comment>
<evidence type="ECO:0000256" key="14">
    <source>
        <dbReference type="RuleBase" id="RU000456"/>
    </source>
</evidence>